<protein>
    <recommendedName>
        <fullName evidence="2">Rhamnogalacturonase A/B/Epimerase-like pectate lyase domain-containing protein</fullName>
    </recommendedName>
</protein>
<dbReference type="Pfam" id="PF12708">
    <property type="entry name" value="Pect-lyase_RHGA_epim"/>
    <property type="match status" value="1"/>
</dbReference>
<dbReference type="InterPro" id="IPR006626">
    <property type="entry name" value="PbH1"/>
</dbReference>
<feature type="region of interest" description="Disordered" evidence="1">
    <location>
        <begin position="245"/>
        <end position="267"/>
    </location>
</feature>
<dbReference type="Proteomes" id="UP000606974">
    <property type="component" value="Unassembled WGS sequence"/>
</dbReference>
<dbReference type="SMART" id="SM00710">
    <property type="entry name" value="PbH1"/>
    <property type="match status" value="2"/>
</dbReference>
<evidence type="ECO:0000259" key="2">
    <source>
        <dbReference type="Pfam" id="PF12708"/>
    </source>
</evidence>
<dbReference type="Gene3D" id="2.160.20.10">
    <property type="entry name" value="Single-stranded right-handed beta-helix, Pectin lyase-like"/>
    <property type="match status" value="2"/>
</dbReference>
<dbReference type="OrthoDB" id="187139at2759"/>
<keyword evidence="4" id="KW-1185">Reference proteome</keyword>
<gene>
    <name evidence="3" type="ORF">GJ744_002049</name>
</gene>
<evidence type="ECO:0000313" key="4">
    <source>
        <dbReference type="Proteomes" id="UP000606974"/>
    </source>
</evidence>
<dbReference type="AlphaFoldDB" id="A0A8H7ACI1"/>
<name>A0A8H7ACI1_9EURO</name>
<feature type="compositionally biased region" description="Pro residues" evidence="1">
    <location>
        <begin position="247"/>
        <end position="265"/>
    </location>
</feature>
<dbReference type="InterPro" id="IPR024535">
    <property type="entry name" value="RHGA/B-epi-like_pectate_lyase"/>
</dbReference>
<feature type="domain" description="Rhamnogalacturonase A/B/Epimerase-like pectate lyase" evidence="2">
    <location>
        <begin position="59"/>
        <end position="123"/>
    </location>
</feature>
<evidence type="ECO:0000256" key="1">
    <source>
        <dbReference type="SAM" id="MobiDB-lite"/>
    </source>
</evidence>
<dbReference type="SUPFAM" id="SSF51126">
    <property type="entry name" value="Pectin lyase-like"/>
    <property type="match status" value="1"/>
</dbReference>
<dbReference type="InterPro" id="IPR011050">
    <property type="entry name" value="Pectin_lyase_fold/virulence"/>
</dbReference>
<accession>A0A8H7ACI1</accession>
<evidence type="ECO:0000313" key="3">
    <source>
        <dbReference type="EMBL" id="KAF7504622.1"/>
    </source>
</evidence>
<organism evidence="3 4">
    <name type="scientific">Endocarpon pusillum</name>
    <dbReference type="NCBI Taxonomy" id="364733"/>
    <lineage>
        <taxon>Eukaryota</taxon>
        <taxon>Fungi</taxon>
        <taxon>Dikarya</taxon>
        <taxon>Ascomycota</taxon>
        <taxon>Pezizomycotina</taxon>
        <taxon>Eurotiomycetes</taxon>
        <taxon>Chaetothyriomycetidae</taxon>
        <taxon>Verrucariales</taxon>
        <taxon>Verrucariaceae</taxon>
        <taxon>Endocarpon</taxon>
    </lineage>
</organism>
<proteinExistence type="predicted"/>
<comment type="caution">
    <text evidence="3">The sequence shown here is derived from an EMBL/GenBank/DDBJ whole genome shotgun (WGS) entry which is preliminary data.</text>
</comment>
<sequence>MSQAANTFQCGPASGADALPTFRKQITADMPLYNATTGAQQPPFFSASHTYASKLSESISVKDFGAVGDGSAIDTKAIQEAIDYAMRNGIATVHFPDGKYKTDDTIHLGYGNSFYQINLVGQQSAAHSMASGYGGVTIVPTRCDRPCINMQGGRNSGIYGISFHYHELWSALNSSINGKTQNFPSDPAGWNMDQDGKTVVADGLDRYRPFCAISIDAYTRLAASPSHVDEELKYKTPVVYPAWTGLNPPPPPPPKEGEPSPPLPDIRPSSHCTIENCDIRGFCVGIVTEPCGGDGNGDFVKIRDCNISAGSYGIAISHTQSRAVEIRNCNFTLLHTSLDTSHFGQGAGSLGGTMDLCSVGWSYQVLDIGDVNRSGPFIVRNLHVEATVRIGAFSSGPSLYKSGLVFEGCGFAFEAGSGANNGPSEIPLAYLHVSGTAPVKFSHCGVICNRFFFVNTESVVLFENCQWICGRDYISQSHGAVWDPAIALGYDHFGGMHVLDESGFCGPRIIGQCEGTKFRWIPEDNIKKQPAQLGFGSQFLQSACDVRKPGALVHPAAESYCDAFGRKWPILLNPNAVVLSLGNTNQFPGQPTQSGMTVSGETSATMQTGDGGSGFYGTLDPGDLIQHMATENIYIVTSVTSVTRKDATGHDVLTYPFTAVQQNNFSIKTGNAIPLVPLTSQQSQIIRLHKAIRLPRDMYFGDFVADSTRVTNVHRGNFYTDMEKDIPIGMPIAEDIVKTAGLDYTVASNGNIRVAGVTNGDSGQLKPGELTLTRKATFTGRFPIFPVMLAGVNVRNAGLSSHGSGTFTCATNDPITKISNDKVTTKSRIILMPTNQSAATLMGSIQALFVLDKLERDGFTVATANGKNSLIQNATFSYIIDP</sequence>
<dbReference type="EMBL" id="JAACFV010000132">
    <property type="protein sequence ID" value="KAF7504622.1"/>
    <property type="molecule type" value="Genomic_DNA"/>
</dbReference>
<dbReference type="InterPro" id="IPR012334">
    <property type="entry name" value="Pectin_lyas_fold"/>
</dbReference>
<reference evidence="3" key="1">
    <citation type="submission" date="2020-02" db="EMBL/GenBank/DDBJ databases">
        <authorList>
            <person name="Palmer J.M."/>
        </authorList>
    </citation>
    <scope>NUCLEOTIDE SEQUENCE</scope>
    <source>
        <strain evidence="3">EPUS1.4</strain>
        <tissue evidence="3">Thallus</tissue>
    </source>
</reference>